<sequence length="43" mass="4589">MCGILQDGEEVDAAAVKQPIEKATLGERVAFWEWSGIGEIPSG</sequence>
<organism evidence="1 2">
    <name type="scientific">Selenomonas sputigena (strain ATCC 35185 / DSM 20758 / CCUG 44933 / VPI D19B-28)</name>
    <dbReference type="NCBI Taxonomy" id="546271"/>
    <lineage>
        <taxon>Bacteria</taxon>
        <taxon>Bacillati</taxon>
        <taxon>Bacillota</taxon>
        <taxon>Negativicutes</taxon>
        <taxon>Selenomonadales</taxon>
        <taxon>Selenomonadaceae</taxon>
        <taxon>Selenomonas</taxon>
    </lineage>
</organism>
<accession>C9LXC0</accession>
<evidence type="ECO:0000313" key="2">
    <source>
        <dbReference type="Proteomes" id="UP000003505"/>
    </source>
</evidence>
<name>C9LXC0_SELS3</name>
<comment type="caution">
    <text evidence="1">The sequence shown here is derived from an EMBL/GenBank/DDBJ whole genome shotgun (WGS) entry which is preliminary data.</text>
</comment>
<evidence type="ECO:0000313" key="1">
    <source>
        <dbReference type="EMBL" id="EEX76303.1"/>
    </source>
</evidence>
<dbReference type="EMBL" id="ACKP02000049">
    <property type="protein sequence ID" value="EEX76303.1"/>
    <property type="molecule type" value="Genomic_DNA"/>
</dbReference>
<proteinExistence type="predicted"/>
<reference evidence="1 2" key="1">
    <citation type="submission" date="2009-09" db="EMBL/GenBank/DDBJ databases">
        <authorList>
            <person name="Weinstock G."/>
            <person name="Sodergren E."/>
            <person name="Clifton S."/>
            <person name="Fulton L."/>
            <person name="Fulton B."/>
            <person name="Courtney L."/>
            <person name="Fronick C."/>
            <person name="Harrison M."/>
            <person name="Strong C."/>
            <person name="Farmer C."/>
            <person name="Delahaunty K."/>
            <person name="Markovic C."/>
            <person name="Hall O."/>
            <person name="Minx P."/>
            <person name="Tomlinson C."/>
            <person name="Mitreva M."/>
            <person name="Nelson J."/>
            <person name="Hou S."/>
            <person name="Wollam A."/>
            <person name="Pepin K.H."/>
            <person name="Johnson M."/>
            <person name="Bhonagiri V."/>
            <person name="Nash W.E."/>
            <person name="Warren W."/>
            <person name="Chinwalla A."/>
            <person name="Mardis E.R."/>
            <person name="Wilson R.K."/>
        </authorList>
    </citation>
    <scope>NUCLEOTIDE SEQUENCE [LARGE SCALE GENOMIC DNA]</scope>
    <source>
        <strain evidence="2">ATCC 35185 / DSM 20758 / VPI D19B-28</strain>
    </source>
</reference>
<dbReference type="AlphaFoldDB" id="C9LXC0"/>
<dbReference type="Proteomes" id="UP000003505">
    <property type="component" value="Unassembled WGS sequence"/>
</dbReference>
<protein>
    <submittedName>
        <fullName evidence="1">Uncharacterized protein</fullName>
    </submittedName>
</protein>
<gene>
    <name evidence="1" type="ORF">SELSPUOL_02128</name>
</gene>